<evidence type="ECO:0000313" key="6">
    <source>
        <dbReference type="EMBL" id="RVW81669.1"/>
    </source>
</evidence>
<dbReference type="InterPro" id="IPR033467">
    <property type="entry name" value="Tesmin/TSO1-like_CXC"/>
</dbReference>
<feature type="region of interest" description="Disordered" evidence="4">
    <location>
        <begin position="600"/>
        <end position="619"/>
    </location>
</feature>
<dbReference type="GO" id="GO:0003700">
    <property type="term" value="F:DNA-binding transcription factor activity"/>
    <property type="evidence" value="ECO:0007669"/>
    <property type="project" value="InterPro"/>
</dbReference>
<dbReference type="PROSITE" id="PS51634">
    <property type="entry name" value="CRC"/>
    <property type="match status" value="1"/>
</dbReference>
<proteinExistence type="inferred from homology"/>
<protein>
    <submittedName>
        <fullName evidence="6">Protein tesmin/TSO1-like CXC 3</fullName>
    </submittedName>
</protein>
<evidence type="ECO:0000256" key="4">
    <source>
        <dbReference type="SAM" id="MobiDB-lite"/>
    </source>
</evidence>
<evidence type="ECO:0000256" key="1">
    <source>
        <dbReference type="ARBA" id="ARBA00004123"/>
    </source>
</evidence>
<dbReference type="AlphaFoldDB" id="A0A438HB35"/>
<feature type="region of interest" description="Disordered" evidence="4">
    <location>
        <begin position="626"/>
        <end position="676"/>
    </location>
</feature>
<dbReference type="EMBL" id="QGNW01000250">
    <property type="protein sequence ID" value="RVW81669.1"/>
    <property type="molecule type" value="Genomic_DNA"/>
</dbReference>
<dbReference type="PANTHER" id="PTHR46159:SF6">
    <property type="entry name" value="OS12G0605300 PROTEIN"/>
    <property type="match status" value="1"/>
</dbReference>
<evidence type="ECO:0000259" key="5">
    <source>
        <dbReference type="PROSITE" id="PS51634"/>
    </source>
</evidence>
<name>A0A438HB35_VITVI</name>
<evidence type="ECO:0000256" key="3">
    <source>
        <dbReference type="ARBA" id="ARBA00023242"/>
    </source>
</evidence>
<evidence type="ECO:0000256" key="2">
    <source>
        <dbReference type="ARBA" id="ARBA00007267"/>
    </source>
</evidence>
<feature type="compositionally biased region" description="Polar residues" evidence="4">
    <location>
        <begin position="632"/>
        <end position="674"/>
    </location>
</feature>
<sequence length="710" mass="77887">MAFEEAFVNFNLISSLPPKNSTNRVWYPQKFSESNLPPPPPVFASPHIDMQRESSLLTSGNIIAADGVLNTLVAPTGHQGVDGRLNDLPDVPTRKVNGLWDPTSGAQHSEQFGSQNAGEQQDKCYCTYQSFVKPLQTFVSYEDCLRSSRVVFKGSFEEAGQHQGMHRHLQFEIAGACNSVTTGNSHNSWRLENNYASSRLPESLLSSQQGGIFRNQTPVSHSPLLSHWSLCPARIPEILTGMAGNSAILAPGNFGLHLNSIGRTALVGSDMIADVKAAWISEEILVQANECWQESKAVVASSSVIFQPLIGMRTPDWSLLMKFTEQWLALCAGNLFTSEVNDMTEDLNQISPRKMRLVKTATHTTESDRKHCNCKRTQCLKLSNVLPTTDVFVPTLVFVLSSYCDCLAAGVYCTDSCACSNCLNKSENEGVVQIIREKIESRDPLAFAPRIVNPDTDTRRWELDDPIISQHKRGCNCKKSMCQKKYCECYQAGIGCSDGCRCEDCRNSFGIKADRRAERWGVQSHGELNMGGADQFSPEWEGITDINQITPLSHPHSGAGASSASPNPRDFPEVLHAELYRGNNSQTSAGALHWSSSSNTLVPLRHGNEAPQELSSDSAQHALTKDDDTPKILSSSPNGPMQACSSNQKCVSPPQIQLKDTSLRPSPSLTNEQTIIRLGTPSVRPFSWCSNSKDGIPQVKSHPNDSTSNQ</sequence>
<keyword evidence="3" id="KW-0539">Nucleus</keyword>
<dbReference type="Pfam" id="PF03638">
    <property type="entry name" value="TCR"/>
    <property type="match status" value="2"/>
</dbReference>
<dbReference type="SMART" id="SM01114">
    <property type="entry name" value="CXC"/>
    <property type="match status" value="2"/>
</dbReference>
<dbReference type="PANTHER" id="PTHR46159">
    <property type="entry name" value="PROTEIN TESMIN/TSO1-LIKE CXC 2"/>
    <property type="match status" value="1"/>
</dbReference>
<feature type="region of interest" description="Disordered" evidence="4">
    <location>
        <begin position="689"/>
        <end position="710"/>
    </location>
</feature>
<organism evidence="6 7">
    <name type="scientific">Vitis vinifera</name>
    <name type="common">Grape</name>
    <dbReference type="NCBI Taxonomy" id="29760"/>
    <lineage>
        <taxon>Eukaryota</taxon>
        <taxon>Viridiplantae</taxon>
        <taxon>Streptophyta</taxon>
        <taxon>Embryophyta</taxon>
        <taxon>Tracheophyta</taxon>
        <taxon>Spermatophyta</taxon>
        <taxon>Magnoliopsida</taxon>
        <taxon>eudicotyledons</taxon>
        <taxon>Gunneridae</taxon>
        <taxon>Pentapetalae</taxon>
        <taxon>rosids</taxon>
        <taxon>Vitales</taxon>
        <taxon>Vitaceae</taxon>
        <taxon>Viteae</taxon>
        <taxon>Vitis</taxon>
    </lineage>
</organism>
<feature type="domain" description="CRC" evidence="5">
    <location>
        <begin position="368"/>
        <end position="510"/>
    </location>
</feature>
<dbReference type="Proteomes" id="UP000288805">
    <property type="component" value="Unassembled WGS sequence"/>
</dbReference>
<comment type="similarity">
    <text evidence="2">Belongs to the lin-54 family.</text>
</comment>
<evidence type="ECO:0000313" key="7">
    <source>
        <dbReference type="Proteomes" id="UP000288805"/>
    </source>
</evidence>
<reference evidence="6 7" key="1">
    <citation type="journal article" date="2018" name="PLoS Genet.">
        <title>Population sequencing reveals clonal diversity and ancestral inbreeding in the grapevine cultivar Chardonnay.</title>
        <authorList>
            <person name="Roach M.J."/>
            <person name="Johnson D.L."/>
            <person name="Bohlmann J."/>
            <person name="van Vuuren H.J."/>
            <person name="Jones S.J."/>
            <person name="Pretorius I.S."/>
            <person name="Schmidt S.A."/>
            <person name="Borneman A.R."/>
        </authorList>
    </citation>
    <scope>NUCLEOTIDE SEQUENCE [LARGE SCALE GENOMIC DNA]</scope>
    <source>
        <strain evidence="7">cv. Chardonnay</strain>
        <tissue evidence="6">Leaf</tissue>
    </source>
</reference>
<dbReference type="GO" id="GO:0005634">
    <property type="term" value="C:nucleus"/>
    <property type="evidence" value="ECO:0007669"/>
    <property type="project" value="UniProtKB-SubCell"/>
</dbReference>
<dbReference type="InterPro" id="IPR044522">
    <property type="entry name" value="TSO1-like"/>
</dbReference>
<comment type="subcellular location">
    <subcellularLocation>
        <location evidence="1">Nucleus</location>
    </subcellularLocation>
</comment>
<accession>A0A438HB35</accession>
<comment type="caution">
    <text evidence="6">The sequence shown here is derived from an EMBL/GenBank/DDBJ whole genome shotgun (WGS) entry which is preliminary data.</text>
</comment>
<dbReference type="InterPro" id="IPR005172">
    <property type="entry name" value="CRC"/>
</dbReference>
<gene>
    <name evidence="6" type="primary">TCX3_0</name>
    <name evidence="6" type="ORF">CK203_044481</name>
</gene>
<feature type="region of interest" description="Disordered" evidence="4">
    <location>
        <begin position="549"/>
        <end position="571"/>
    </location>
</feature>
<feature type="compositionally biased region" description="Low complexity" evidence="4">
    <location>
        <begin position="553"/>
        <end position="566"/>
    </location>
</feature>